<accession>A0A011T1J9</accession>
<dbReference type="AlphaFoldDB" id="A0A011T1J9"/>
<dbReference type="Proteomes" id="UP000019849">
    <property type="component" value="Unassembled WGS sequence"/>
</dbReference>
<dbReference type="EMBL" id="JENY01000019">
    <property type="protein sequence ID" value="EXL05449.1"/>
    <property type="molecule type" value="Genomic_DNA"/>
</dbReference>
<dbReference type="eggNOG" id="COG1840">
    <property type="taxonomic scope" value="Bacteria"/>
</dbReference>
<sequence>MVSMKLGKAALAVMGGLLLWCGAAAAETFDRDALVEGARKEGKLVWYTGAPDDLASRMLSAFNKKYPFIDVSEYYTSTAGQVLSKLQAEIAAGRKIADVFHTGDMGTVLTLHGQGRIATYVTPEQDAYADAYKNLGIWTGWRISTLNMGYSKTRIKDEDAPTSWMVLTDPKYKGKIGFQDSTSGLQHLQWYILKQTMGDDFWPKVAENNPVIYGGNVAIVEAVLRGELHLAGETTSYFVWGYTQKKKTPFQGVWPQEGVPIGVQPISVLNDAPHPNAARLFVDWVLSREGQQVMVDSIGDYSARADVDPPQGSPKLADLKQLLPDSYENLLESKSAFIEEWKMLAK</sequence>
<evidence type="ECO:0000256" key="3">
    <source>
        <dbReference type="SAM" id="SignalP"/>
    </source>
</evidence>
<reference evidence="4 5" key="1">
    <citation type="submission" date="2014-02" db="EMBL/GenBank/DDBJ databases">
        <title>Aquamicrobium defluvii Genome sequencing.</title>
        <authorList>
            <person name="Wang X."/>
        </authorList>
    </citation>
    <scope>NUCLEOTIDE SEQUENCE [LARGE SCALE GENOMIC DNA]</scope>
    <source>
        <strain evidence="4 5">W13Z1</strain>
    </source>
</reference>
<feature type="signal peptide" evidence="3">
    <location>
        <begin position="1"/>
        <end position="25"/>
    </location>
</feature>
<evidence type="ECO:0000313" key="5">
    <source>
        <dbReference type="Proteomes" id="UP000019849"/>
    </source>
</evidence>
<dbReference type="SUPFAM" id="SSF53850">
    <property type="entry name" value="Periplasmic binding protein-like II"/>
    <property type="match status" value="1"/>
</dbReference>
<comment type="caution">
    <text evidence="4">The sequence shown here is derived from an EMBL/GenBank/DDBJ whole genome shotgun (WGS) entry which is preliminary data.</text>
</comment>
<dbReference type="PANTHER" id="PTHR30006">
    <property type="entry name" value="THIAMINE-BINDING PERIPLASMIC PROTEIN-RELATED"/>
    <property type="match status" value="1"/>
</dbReference>
<evidence type="ECO:0000256" key="1">
    <source>
        <dbReference type="ARBA" id="ARBA00022729"/>
    </source>
</evidence>
<feature type="chain" id="PRO_5001463064" description="Iron(III) transport system substrate-binding protein" evidence="3">
    <location>
        <begin position="26"/>
        <end position="346"/>
    </location>
</feature>
<keyword evidence="2" id="KW-0479">Metal-binding</keyword>
<protein>
    <recommendedName>
        <fullName evidence="6">Iron(III) transport system substrate-binding protein</fullName>
    </recommendedName>
</protein>
<dbReference type="Pfam" id="PF13343">
    <property type="entry name" value="SBP_bac_6"/>
    <property type="match status" value="1"/>
</dbReference>
<dbReference type="PIRSF" id="PIRSF002825">
    <property type="entry name" value="CfbpA"/>
    <property type="match status" value="1"/>
</dbReference>
<evidence type="ECO:0008006" key="6">
    <source>
        <dbReference type="Google" id="ProtNLM"/>
    </source>
</evidence>
<organism evidence="4 5">
    <name type="scientific">Aquamicrobium defluvii</name>
    <dbReference type="NCBI Taxonomy" id="69279"/>
    <lineage>
        <taxon>Bacteria</taxon>
        <taxon>Pseudomonadati</taxon>
        <taxon>Pseudomonadota</taxon>
        <taxon>Alphaproteobacteria</taxon>
        <taxon>Hyphomicrobiales</taxon>
        <taxon>Phyllobacteriaceae</taxon>
        <taxon>Aquamicrobium</taxon>
    </lineage>
</organism>
<dbReference type="Gene3D" id="3.40.190.10">
    <property type="entry name" value="Periplasmic binding protein-like II"/>
    <property type="match status" value="2"/>
</dbReference>
<dbReference type="InterPro" id="IPR026045">
    <property type="entry name" value="Ferric-bd"/>
</dbReference>
<feature type="binding site" evidence="2">
    <location>
        <position position="237"/>
    </location>
    <ligand>
        <name>Fe cation</name>
        <dbReference type="ChEBI" id="CHEBI:24875"/>
    </ligand>
</feature>
<dbReference type="HOGENOM" id="CLU_026974_0_0_5"/>
<evidence type="ECO:0000313" key="4">
    <source>
        <dbReference type="EMBL" id="EXL05449.1"/>
    </source>
</evidence>
<gene>
    <name evidence="4" type="ORF">BG36_07140</name>
</gene>
<keyword evidence="1 3" id="KW-0732">Signal</keyword>
<dbReference type="PATRIC" id="fig|69279.3.peg.2816"/>
<name>A0A011T1J9_9HYPH</name>
<keyword evidence="2" id="KW-0408">Iron</keyword>
<dbReference type="STRING" id="69279.BG36_07140"/>
<proteinExistence type="predicted"/>
<dbReference type="GO" id="GO:0046872">
    <property type="term" value="F:metal ion binding"/>
    <property type="evidence" value="ECO:0007669"/>
    <property type="project" value="UniProtKB-KW"/>
</dbReference>
<evidence type="ECO:0000256" key="2">
    <source>
        <dbReference type="PIRSR" id="PIRSR002825-1"/>
    </source>
</evidence>